<dbReference type="SUPFAM" id="SSF47459">
    <property type="entry name" value="HLH, helix-loop-helix DNA-binding domain"/>
    <property type="match status" value="1"/>
</dbReference>
<feature type="domain" description="BHLH" evidence="6">
    <location>
        <begin position="78"/>
        <end position="130"/>
    </location>
</feature>
<evidence type="ECO:0000313" key="8">
    <source>
        <dbReference type="Proteomes" id="UP001604277"/>
    </source>
</evidence>
<organism evidence="7 8">
    <name type="scientific">Forsythia ovata</name>
    <dbReference type="NCBI Taxonomy" id="205694"/>
    <lineage>
        <taxon>Eukaryota</taxon>
        <taxon>Viridiplantae</taxon>
        <taxon>Streptophyta</taxon>
        <taxon>Embryophyta</taxon>
        <taxon>Tracheophyta</taxon>
        <taxon>Spermatophyta</taxon>
        <taxon>Magnoliopsida</taxon>
        <taxon>eudicotyledons</taxon>
        <taxon>Gunneridae</taxon>
        <taxon>Pentapetalae</taxon>
        <taxon>asterids</taxon>
        <taxon>lamiids</taxon>
        <taxon>Lamiales</taxon>
        <taxon>Oleaceae</taxon>
        <taxon>Forsythieae</taxon>
        <taxon>Forsythia</taxon>
    </lineage>
</organism>
<dbReference type="PANTHER" id="PTHR13935">
    <property type="entry name" value="ACHAETE-SCUTE TRANSCRIPTION FACTOR-RELATED"/>
    <property type="match status" value="1"/>
</dbReference>
<evidence type="ECO:0000256" key="4">
    <source>
        <dbReference type="ARBA" id="ARBA00023242"/>
    </source>
</evidence>
<keyword evidence="8" id="KW-1185">Reference proteome</keyword>
<evidence type="ECO:0000313" key="7">
    <source>
        <dbReference type="EMBL" id="KAL2558554.1"/>
    </source>
</evidence>
<dbReference type="Pfam" id="PF00010">
    <property type="entry name" value="HLH"/>
    <property type="match status" value="1"/>
</dbReference>
<gene>
    <name evidence="7" type="ORF">Fot_03293</name>
</gene>
<comment type="subcellular location">
    <subcellularLocation>
        <location evidence="1">Nucleus</location>
    </subcellularLocation>
</comment>
<evidence type="ECO:0000256" key="1">
    <source>
        <dbReference type="ARBA" id="ARBA00004123"/>
    </source>
</evidence>
<comment type="caution">
    <text evidence="7">The sequence shown here is derived from an EMBL/GenBank/DDBJ whole genome shotgun (WGS) entry which is preliminary data.</text>
</comment>
<feature type="coiled-coil region" evidence="5">
    <location>
        <begin position="120"/>
        <end position="147"/>
    </location>
</feature>
<dbReference type="InterPro" id="IPR036638">
    <property type="entry name" value="HLH_DNA-bd_sf"/>
</dbReference>
<dbReference type="EMBL" id="JBFOLJ010000001">
    <property type="protein sequence ID" value="KAL2558554.1"/>
    <property type="molecule type" value="Genomic_DNA"/>
</dbReference>
<protein>
    <submittedName>
        <fullName evidence="7">Transcription factor bHLH</fullName>
    </submittedName>
</protein>
<evidence type="ECO:0000256" key="2">
    <source>
        <dbReference type="ARBA" id="ARBA00023015"/>
    </source>
</evidence>
<proteinExistence type="predicted"/>
<dbReference type="Proteomes" id="UP001604277">
    <property type="component" value="Unassembled WGS sequence"/>
</dbReference>
<evidence type="ECO:0000256" key="5">
    <source>
        <dbReference type="SAM" id="Coils"/>
    </source>
</evidence>
<dbReference type="SMART" id="SM00353">
    <property type="entry name" value="HLH"/>
    <property type="match status" value="1"/>
</dbReference>
<keyword evidence="2" id="KW-0805">Transcription regulation</keyword>
<keyword evidence="4" id="KW-0539">Nucleus</keyword>
<dbReference type="GO" id="GO:0005634">
    <property type="term" value="C:nucleus"/>
    <property type="evidence" value="ECO:0007669"/>
    <property type="project" value="UniProtKB-SubCell"/>
</dbReference>
<dbReference type="InterPro" id="IPR011598">
    <property type="entry name" value="bHLH_dom"/>
</dbReference>
<keyword evidence="5" id="KW-0175">Coiled coil</keyword>
<accession>A0ABD1X9C3</accession>
<reference evidence="8" key="1">
    <citation type="submission" date="2024-07" db="EMBL/GenBank/DDBJ databases">
        <title>Two chromosome-level genome assemblies of Korean endemic species Abeliophyllum distichum and Forsythia ovata (Oleaceae).</title>
        <authorList>
            <person name="Jang H."/>
        </authorList>
    </citation>
    <scope>NUCLEOTIDE SEQUENCE [LARGE SCALE GENOMIC DNA]</scope>
</reference>
<evidence type="ECO:0000259" key="6">
    <source>
        <dbReference type="PROSITE" id="PS50888"/>
    </source>
</evidence>
<dbReference type="AlphaFoldDB" id="A0ABD1X9C3"/>
<dbReference type="CDD" id="cd18914">
    <property type="entry name" value="bHLH_AtORG2_like"/>
    <property type="match status" value="1"/>
</dbReference>
<evidence type="ECO:0000256" key="3">
    <source>
        <dbReference type="ARBA" id="ARBA00023163"/>
    </source>
</evidence>
<name>A0ABD1X9C3_9LAMI</name>
<dbReference type="Gene3D" id="4.10.280.10">
    <property type="entry name" value="Helix-loop-helix DNA-binding domain"/>
    <property type="match status" value="1"/>
</dbReference>
<dbReference type="InterPro" id="IPR015660">
    <property type="entry name" value="MASH1/Ascl1a-like"/>
</dbReference>
<dbReference type="GO" id="GO:0006355">
    <property type="term" value="P:regulation of DNA-templated transcription"/>
    <property type="evidence" value="ECO:0007669"/>
    <property type="project" value="UniProtKB-ARBA"/>
</dbReference>
<dbReference type="PROSITE" id="PS50888">
    <property type="entry name" value="BHLH"/>
    <property type="match status" value="1"/>
</dbReference>
<keyword evidence="3" id="KW-0804">Transcription</keyword>
<dbReference type="PANTHER" id="PTHR13935:SF155">
    <property type="entry name" value="TRANSCRIPTION FACTOR BHLH120-LIKE"/>
    <property type="match status" value="1"/>
</dbReference>
<sequence>MDMDNNFSMFSLLQDDDYLLEIPSFSVTYSDSIIPQDPGIDHASLGSIQVQGTTLNIDDKKGKRKCKSYDKCPKDGLQKKEVHRDVERQRRQEMANLYDSLRSVIPPELLKGKRSISDHIHEAANYIRNLQNNIMELENKRDKLNKFSNDQNSKTGSCSNALPVNVTVQSCTVGIEVSITGDFLLESFPLSRVLKILQEEGLNIISCICTKVEGKSHYTIQSEVMDFPGVNLDTLQRKLCYMINHSINFV</sequence>